<dbReference type="EMBL" id="DSGT01000002">
    <property type="protein sequence ID" value="HEW52759.1"/>
    <property type="molecule type" value="Genomic_DNA"/>
</dbReference>
<protein>
    <submittedName>
        <fullName evidence="2">Uncharacterized protein</fullName>
    </submittedName>
</protein>
<keyword evidence="1" id="KW-0812">Transmembrane</keyword>
<keyword evidence="1" id="KW-1133">Transmembrane helix</keyword>
<proteinExistence type="predicted"/>
<accession>A0A7C2ZN60</accession>
<gene>
    <name evidence="2" type="ORF">ENO77_01070</name>
</gene>
<evidence type="ECO:0000313" key="2">
    <source>
        <dbReference type="EMBL" id="HEW52759.1"/>
    </source>
</evidence>
<comment type="caution">
    <text evidence="2">The sequence shown here is derived from an EMBL/GenBank/DDBJ whole genome shotgun (WGS) entry which is preliminary data.</text>
</comment>
<reference evidence="2" key="1">
    <citation type="journal article" date="2020" name="mSystems">
        <title>Genome- and Community-Level Interaction Insights into Carbon Utilization and Element Cycling Functions of Hydrothermarchaeota in Hydrothermal Sediment.</title>
        <authorList>
            <person name="Zhou Z."/>
            <person name="Liu Y."/>
            <person name="Xu W."/>
            <person name="Pan J."/>
            <person name="Luo Z.H."/>
            <person name="Li M."/>
        </authorList>
    </citation>
    <scope>NUCLEOTIDE SEQUENCE [LARGE SCALE GENOMIC DNA]</scope>
    <source>
        <strain evidence="2">SpSt-16</strain>
    </source>
</reference>
<name>A0A7C2ZN60_9CREN</name>
<sequence length="617" mass="66692">MGIEHPYLAVLATIMFAVAFASTTYFYINMYTESFKIPVVSAYSVACYVGNTTYLAITLKHERGEALELQEIKITTDSGLLSLYPLQDSNITVDMVGFNGVLRAGQLGRVVATTQQRLFSVNRSYTALLIFDKTTTTTGFTYISCSELMLVSPGVWQALYTAAPPLRLEIPQAETATAIITGPTPDSESAVLFYTDFEENPGGWSVIGDSGVWAISDHGYKGRALEGSISYGGNSNISMYVWNEDISSFSSLWITSKITFNTSTQKAQGGIALLQQNLLEGYAVVITRQDSYVSLGVCTLEKKKGQNIGIVSCSYNDSIEFGRENSWGVLVVNFTYIKIGNKNGVTLYSYLYTPSGDKLASFHRQMKVINEFDYTGLLIGCEPTVGATASVFFDDLVISTSDPRYITFNYVGNLENIYIEVLDERDYVVNSTIASPGVAKLGVVGDAVVGTGSAGKIRVLHGDSVIGEKILGPIVGGFVYNVTLYAGSACCTYTVGANGMFAYITVHGASTPIENTTLLTVKGSAYARLLLVDSVNITNIDFLYLELRGLSSQRIEVIDGEIASSSTSTELVQGEGYIVLSVAVRGGALLSIALETFSDPSLVIPTSRIPIFLYLEP</sequence>
<organism evidence="2">
    <name type="scientific">Ignisphaera aggregans</name>
    <dbReference type="NCBI Taxonomy" id="334771"/>
    <lineage>
        <taxon>Archaea</taxon>
        <taxon>Thermoproteota</taxon>
        <taxon>Thermoprotei</taxon>
        <taxon>Desulfurococcales</taxon>
        <taxon>Desulfurococcaceae</taxon>
        <taxon>Ignisphaera</taxon>
    </lineage>
</organism>
<keyword evidence="1" id="KW-0472">Membrane</keyword>
<dbReference type="AlphaFoldDB" id="A0A7C2ZN60"/>
<feature type="transmembrane region" description="Helical" evidence="1">
    <location>
        <begin position="7"/>
        <end position="28"/>
    </location>
</feature>
<evidence type="ECO:0000256" key="1">
    <source>
        <dbReference type="SAM" id="Phobius"/>
    </source>
</evidence>